<proteinExistence type="predicted"/>
<organism evidence="1 2">
    <name type="scientific">Roridomyces roridus</name>
    <dbReference type="NCBI Taxonomy" id="1738132"/>
    <lineage>
        <taxon>Eukaryota</taxon>
        <taxon>Fungi</taxon>
        <taxon>Dikarya</taxon>
        <taxon>Basidiomycota</taxon>
        <taxon>Agaricomycotina</taxon>
        <taxon>Agaricomycetes</taxon>
        <taxon>Agaricomycetidae</taxon>
        <taxon>Agaricales</taxon>
        <taxon>Marasmiineae</taxon>
        <taxon>Mycenaceae</taxon>
        <taxon>Roridomyces</taxon>
    </lineage>
</organism>
<dbReference type="AlphaFoldDB" id="A0AAD7FME3"/>
<protein>
    <submittedName>
        <fullName evidence="1">Uncharacterized protein</fullName>
    </submittedName>
</protein>
<evidence type="ECO:0000313" key="2">
    <source>
        <dbReference type="Proteomes" id="UP001221142"/>
    </source>
</evidence>
<evidence type="ECO:0000313" key="1">
    <source>
        <dbReference type="EMBL" id="KAJ7628614.1"/>
    </source>
</evidence>
<reference evidence="1" key="1">
    <citation type="submission" date="2023-03" db="EMBL/GenBank/DDBJ databases">
        <title>Massive genome expansion in bonnet fungi (Mycena s.s.) driven by repeated elements and novel gene families across ecological guilds.</title>
        <authorList>
            <consortium name="Lawrence Berkeley National Laboratory"/>
            <person name="Harder C.B."/>
            <person name="Miyauchi S."/>
            <person name="Viragh M."/>
            <person name="Kuo A."/>
            <person name="Thoen E."/>
            <person name="Andreopoulos B."/>
            <person name="Lu D."/>
            <person name="Skrede I."/>
            <person name="Drula E."/>
            <person name="Henrissat B."/>
            <person name="Morin E."/>
            <person name="Kohler A."/>
            <person name="Barry K."/>
            <person name="LaButti K."/>
            <person name="Morin E."/>
            <person name="Salamov A."/>
            <person name="Lipzen A."/>
            <person name="Mereny Z."/>
            <person name="Hegedus B."/>
            <person name="Baldrian P."/>
            <person name="Stursova M."/>
            <person name="Weitz H."/>
            <person name="Taylor A."/>
            <person name="Grigoriev I.V."/>
            <person name="Nagy L.G."/>
            <person name="Martin F."/>
            <person name="Kauserud H."/>
        </authorList>
    </citation>
    <scope>NUCLEOTIDE SEQUENCE</scope>
    <source>
        <strain evidence="1">9284</strain>
    </source>
</reference>
<dbReference type="Proteomes" id="UP001221142">
    <property type="component" value="Unassembled WGS sequence"/>
</dbReference>
<sequence>MLSSSRTANLRVPLVRPTKTKTGKFEPNVRATWYKDQLALGGLPPPSPPPASQELLNVLGPRLIGAMTKGNKETPAKVVFYSFGKSNAQLRLVEDLFNNRAGHLVPCRFILDVRHRIPSAEEFQDLLYDSGLSSCRIFLNPHPAPGTRRTSRVQDHIPNAAHLHSIATKNPEYMLSPIVHLLQYDKRPQVLIGPKAGIETTLILSRRRAEKLGQENDSLLKKWAAGMRETPR</sequence>
<dbReference type="EMBL" id="JARKIF010000010">
    <property type="protein sequence ID" value="KAJ7628614.1"/>
    <property type="molecule type" value="Genomic_DNA"/>
</dbReference>
<comment type="caution">
    <text evidence="1">The sequence shown here is derived from an EMBL/GenBank/DDBJ whole genome shotgun (WGS) entry which is preliminary data.</text>
</comment>
<name>A0AAD7FME3_9AGAR</name>
<accession>A0AAD7FME3</accession>
<keyword evidence="2" id="KW-1185">Reference proteome</keyword>
<gene>
    <name evidence="1" type="ORF">FB45DRAFT_918758</name>
</gene>